<evidence type="ECO:0000256" key="3">
    <source>
        <dbReference type="ARBA" id="ARBA00023242"/>
    </source>
</evidence>
<evidence type="ECO:0000256" key="5">
    <source>
        <dbReference type="SAM" id="MobiDB-lite"/>
    </source>
</evidence>
<dbReference type="EMBL" id="BRPK01000011">
    <property type="protein sequence ID" value="GLB42400.1"/>
    <property type="molecule type" value="Genomic_DNA"/>
</dbReference>
<name>A0A9P3USF3_LYOSH</name>
<keyword evidence="2" id="KW-0498">Mitosis</keyword>
<dbReference type="Gene3D" id="3.30.70.1620">
    <property type="match status" value="1"/>
</dbReference>
<dbReference type="OrthoDB" id="5575062at2759"/>
<dbReference type="Gene3D" id="1.20.1060.20">
    <property type="match status" value="1"/>
</dbReference>
<dbReference type="Pfam" id="PF06470">
    <property type="entry name" value="SMC_hinge"/>
    <property type="match status" value="1"/>
</dbReference>
<dbReference type="GO" id="GO:0051301">
    <property type="term" value="P:cell division"/>
    <property type="evidence" value="ECO:0007669"/>
    <property type="project" value="UniProtKB-KW"/>
</dbReference>
<protein>
    <submittedName>
        <fullName evidence="7">Structural maintenance of chromosomes protein</fullName>
    </submittedName>
</protein>
<dbReference type="GO" id="GO:0007062">
    <property type="term" value="P:sister chromatid cohesion"/>
    <property type="evidence" value="ECO:0007669"/>
    <property type="project" value="TreeGrafter"/>
</dbReference>
<dbReference type="InterPro" id="IPR010935">
    <property type="entry name" value="SMC_hinge"/>
</dbReference>
<dbReference type="GO" id="GO:0003677">
    <property type="term" value="F:DNA binding"/>
    <property type="evidence" value="ECO:0007669"/>
    <property type="project" value="TreeGrafter"/>
</dbReference>
<evidence type="ECO:0000256" key="2">
    <source>
        <dbReference type="ARBA" id="ARBA00022776"/>
    </source>
</evidence>
<feature type="region of interest" description="Disordered" evidence="5">
    <location>
        <begin position="493"/>
        <end position="512"/>
    </location>
</feature>
<evidence type="ECO:0000259" key="6">
    <source>
        <dbReference type="SMART" id="SM00968"/>
    </source>
</evidence>
<dbReference type="InterPro" id="IPR036277">
    <property type="entry name" value="SMC_hinge_sf"/>
</dbReference>
<comment type="caution">
    <text evidence="7">The sequence shown here is derived from an EMBL/GenBank/DDBJ whole genome shotgun (WGS) entry which is preliminary data.</text>
</comment>
<sequence>MVHLGSGYVMKAELGMKIAAKLGINPEQNDVHNARVHINRYTQARIPNFPKLRAYVYTPFKPDDTTAYILVTRHEDDNRERKFEERPLDLGILSIVIGEFKLLAVAPYHVDFLDCFCPIPLRRSSPLSAVPLCVYVHKSDPYFSIYIVLAGAAPSPLPRPHHDRCLRPVLCPSHRPPDPPRQQALYPPQGRIGRQLMRRNSTKCFLIHPSLCAEASAQRGLTALEAARVEQAKVRATIMRKECGIKEAEKTLDGKRPDLVAIEAQITRSTCKIGNTTKTRDEVARNEEKLRDEESLEEYRKLKAAASRIFPGVSGRAVDLCKPIARKYETAMSVVLGRNIDAIVVDEEKTAIDCIEYMRNQRSGQATSIPLDTIQVKPVNDKYRAFAKGVRLAVDVIVSEGAVERAIHHACGNALVCDTMESARYVCYEKGQEVKPVTLEGTVIHKSGLITGGRSTHGMGEKWDEKNVQGLMRARDSLMAQLRELAKQKPRASHCTKSGLSMSSCAMDSNHL</sequence>
<dbReference type="SUPFAM" id="SSF75553">
    <property type="entry name" value="Smc hinge domain"/>
    <property type="match status" value="1"/>
</dbReference>
<evidence type="ECO:0000313" key="7">
    <source>
        <dbReference type="EMBL" id="GLB42400.1"/>
    </source>
</evidence>
<dbReference type="Proteomes" id="UP001063166">
    <property type="component" value="Unassembled WGS sequence"/>
</dbReference>
<organism evidence="7 8">
    <name type="scientific">Lyophyllum shimeji</name>
    <name type="common">Hon-shimeji</name>
    <name type="synonym">Tricholoma shimeji</name>
    <dbReference type="NCBI Taxonomy" id="47721"/>
    <lineage>
        <taxon>Eukaryota</taxon>
        <taxon>Fungi</taxon>
        <taxon>Dikarya</taxon>
        <taxon>Basidiomycota</taxon>
        <taxon>Agaricomycotina</taxon>
        <taxon>Agaricomycetes</taxon>
        <taxon>Agaricomycetidae</taxon>
        <taxon>Agaricales</taxon>
        <taxon>Tricholomatineae</taxon>
        <taxon>Lyophyllaceae</taxon>
        <taxon>Lyophyllum</taxon>
    </lineage>
</organism>
<reference evidence="7" key="1">
    <citation type="submission" date="2022-07" db="EMBL/GenBank/DDBJ databases">
        <title>The genome of Lyophyllum shimeji provides insight into the initial evolution of ectomycorrhizal fungal genome.</title>
        <authorList>
            <person name="Kobayashi Y."/>
            <person name="Shibata T."/>
            <person name="Hirakawa H."/>
            <person name="Shigenobu S."/>
            <person name="Nishiyama T."/>
            <person name="Yamada A."/>
            <person name="Hasebe M."/>
            <person name="Kawaguchi M."/>
        </authorList>
    </citation>
    <scope>NUCLEOTIDE SEQUENCE</scope>
    <source>
        <strain evidence="7">AT787</strain>
    </source>
</reference>
<gene>
    <name evidence="7" type="primary">SMC1</name>
    <name evidence="7" type="ORF">LshimejAT787_1104150</name>
</gene>
<keyword evidence="3" id="KW-0539">Nucleus</keyword>
<keyword evidence="8" id="KW-1185">Reference proteome</keyword>
<dbReference type="PANTHER" id="PTHR18937:SF12">
    <property type="entry name" value="STRUCTURAL MAINTENANCE OF CHROMOSOMES PROTEIN"/>
    <property type="match status" value="1"/>
</dbReference>
<evidence type="ECO:0000256" key="1">
    <source>
        <dbReference type="ARBA" id="ARBA00022618"/>
    </source>
</evidence>
<dbReference type="AlphaFoldDB" id="A0A9P3USF3"/>
<evidence type="ECO:0000256" key="4">
    <source>
        <dbReference type="ARBA" id="ARBA00023306"/>
    </source>
</evidence>
<feature type="domain" description="SMC hinge" evidence="6">
    <location>
        <begin position="311"/>
        <end position="427"/>
    </location>
</feature>
<dbReference type="GO" id="GO:0005634">
    <property type="term" value="C:nucleus"/>
    <property type="evidence" value="ECO:0007669"/>
    <property type="project" value="TreeGrafter"/>
</dbReference>
<dbReference type="PANTHER" id="PTHR18937">
    <property type="entry name" value="STRUCTURAL MAINTENANCE OF CHROMOSOMES SMC FAMILY MEMBER"/>
    <property type="match status" value="1"/>
</dbReference>
<dbReference type="SMART" id="SM00968">
    <property type="entry name" value="SMC_hinge"/>
    <property type="match status" value="1"/>
</dbReference>
<evidence type="ECO:0000313" key="8">
    <source>
        <dbReference type="Proteomes" id="UP001063166"/>
    </source>
</evidence>
<feature type="compositionally biased region" description="Polar residues" evidence="5">
    <location>
        <begin position="495"/>
        <end position="512"/>
    </location>
</feature>
<proteinExistence type="predicted"/>
<accession>A0A9P3USF3</accession>
<keyword evidence="1" id="KW-0132">Cell division</keyword>
<dbReference type="GO" id="GO:0008278">
    <property type="term" value="C:cohesin complex"/>
    <property type="evidence" value="ECO:0007669"/>
    <property type="project" value="TreeGrafter"/>
</dbReference>
<keyword evidence="4" id="KW-0131">Cell cycle</keyword>
<dbReference type="GO" id="GO:0005524">
    <property type="term" value="F:ATP binding"/>
    <property type="evidence" value="ECO:0007669"/>
    <property type="project" value="InterPro"/>
</dbReference>